<evidence type="ECO:0000313" key="2">
    <source>
        <dbReference type="Proteomes" id="UP000030672"/>
    </source>
</evidence>
<dbReference type="GeneID" id="63920761"/>
<sequence length="162" mass="19031">MMNFYFNGQRVDIPQLMAAATTNNNNQTRNTFTFGSDTRNTTKWSKKYYCSYGHGQNNSHNSQQCNRRKKLADNVYRPTYPTQTMLRQEVSRPAHEDFVAVKAEAIKKEDVDDENRGEDVLAHYSHAELRKMFGNVLVRSSYTELMEMFQEVKKEMERRGIR</sequence>
<dbReference type="RefSeq" id="XP_040885040.1">
    <property type="nucleotide sequence ID" value="XM_041027388.1"/>
</dbReference>
<organism evidence="1 2">
    <name type="scientific">Aureobasidium melanogenum (strain CBS 110374)</name>
    <name type="common">Aureobasidium pullulans var. melanogenum</name>
    <dbReference type="NCBI Taxonomy" id="1043003"/>
    <lineage>
        <taxon>Eukaryota</taxon>
        <taxon>Fungi</taxon>
        <taxon>Dikarya</taxon>
        <taxon>Ascomycota</taxon>
        <taxon>Pezizomycotina</taxon>
        <taxon>Dothideomycetes</taxon>
        <taxon>Dothideomycetidae</taxon>
        <taxon>Dothideales</taxon>
        <taxon>Saccotheciaceae</taxon>
        <taxon>Aureobasidium</taxon>
    </lineage>
</organism>
<dbReference type="AlphaFoldDB" id="A0A074W578"/>
<reference evidence="1 2" key="1">
    <citation type="journal article" date="2014" name="BMC Genomics">
        <title>Genome sequencing of four Aureobasidium pullulans varieties: biotechnological potential, stress tolerance, and description of new species.</title>
        <authorList>
            <person name="Gostin Ar C."/>
            <person name="Ohm R.A."/>
            <person name="Kogej T."/>
            <person name="Sonjak S."/>
            <person name="Turk M."/>
            <person name="Zajc J."/>
            <person name="Zalar P."/>
            <person name="Grube M."/>
            <person name="Sun H."/>
            <person name="Han J."/>
            <person name="Sharma A."/>
            <person name="Chiniquy J."/>
            <person name="Ngan C.Y."/>
            <person name="Lipzen A."/>
            <person name="Barry K."/>
            <person name="Grigoriev I.V."/>
            <person name="Gunde-Cimerman N."/>
        </authorList>
    </citation>
    <scope>NUCLEOTIDE SEQUENCE [LARGE SCALE GENOMIC DNA]</scope>
    <source>
        <strain evidence="1 2">CBS 110374</strain>
    </source>
</reference>
<dbReference type="Proteomes" id="UP000030672">
    <property type="component" value="Unassembled WGS sequence"/>
</dbReference>
<protein>
    <submittedName>
        <fullName evidence="1">Uncharacterized protein</fullName>
    </submittedName>
</protein>
<dbReference type="EMBL" id="KL584824">
    <property type="protein sequence ID" value="KEQ68018.1"/>
    <property type="molecule type" value="Genomic_DNA"/>
</dbReference>
<evidence type="ECO:0000313" key="1">
    <source>
        <dbReference type="EMBL" id="KEQ68018.1"/>
    </source>
</evidence>
<dbReference type="HOGENOM" id="CLU_1635039_0_0_1"/>
<accession>A0A074W578</accession>
<keyword evidence="2" id="KW-1185">Reference proteome</keyword>
<gene>
    <name evidence="1" type="ORF">M437DRAFT_80641</name>
</gene>
<name>A0A074W578_AURM1</name>
<proteinExistence type="predicted"/>